<feature type="transmembrane region" description="Helical" evidence="7">
    <location>
        <begin position="147"/>
        <end position="165"/>
    </location>
</feature>
<keyword evidence="5 7" id="KW-1133">Transmembrane helix</keyword>
<dbReference type="PANTHER" id="PTHR11706:SF33">
    <property type="entry name" value="NATURAL RESISTANCE-ASSOCIATED MACROPHAGE PROTEIN 2"/>
    <property type="match status" value="1"/>
</dbReference>
<feature type="transmembrane region" description="Helical" evidence="7">
    <location>
        <begin position="83"/>
        <end position="99"/>
    </location>
</feature>
<protein>
    <submittedName>
        <fullName evidence="8">Natural resistance-associated macrophage protein 2</fullName>
    </submittedName>
</protein>
<feature type="transmembrane region" description="Helical" evidence="7">
    <location>
        <begin position="111"/>
        <end position="131"/>
    </location>
</feature>
<keyword evidence="9" id="KW-1185">Reference proteome</keyword>
<sequence>MALCNERGINASDVILDDDSVIEGDIYRGGIFLGCEFGELYLYIWAVGLLAAGQSSTMTGTYTGQFVMEGFLHMKWKRWKRVLLTRTIAICPTILVAILQDVNHVSGMNDFLNALMSMQLPFAMLTTYLFTASRKLMGDFTNDKKNNIFMGVVTTFLISLNLYFVTNFVMDNFPPTWIVFTCFAVFLVFYAIVLGFLTLCLLVVLGCERLIKLPVIGIYLEERYEFKEFDKLITDSVESVIK</sequence>
<keyword evidence="3" id="KW-0813">Transport</keyword>
<dbReference type="OrthoDB" id="6428900at2759"/>
<comment type="subcellular location">
    <subcellularLocation>
        <location evidence="1">Membrane</location>
        <topology evidence="1">Multi-pass membrane protein</topology>
    </subcellularLocation>
</comment>
<dbReference type="InterPro" id="IPR001046">
    <property type="entry name" value="NRAMP_fam"/>
</dbReference>
<reference evidence="8" key="1">
    <citation type="submission" date="2020-08" db="EMBL/GenBank/DDBJ databases">
        <title>Multicomponent nature underlies the extraordinary mechanical properties of spider dragline silk.</title>
        <authorList>
            <person name="Kono N."/>
            <person name="Nakamura H."/>
            <person name="Mori M."/>
            <person name="Yoshida Y."/>
            <person name="Ohtoshi R."/>
            <person name="Malay A.D."/>
            <person name="Moran D.A.P."/>
            <person name="Tomita M."/>
            <person name="Numata K."/>
            <person name="Arakawa K."/>
        </authorList>
    </citation>
    <scope>NUCLEOTIDE SEQUENCE</scope>
</reference>
<evidence type="ECO:0000256" key="1">
    <source>
        <dbReference type="ARBA" id="ARBA00004141"/>
    </source>
</evidence>
<dbReference type="PRINTS" id="PR00447">
    <property type="entry name" value="NATRESASSCMP"/>
</dbReference>
<dbReference type="Proteomes" id="UP000887013">
    <property type="component" value="Unassembled WGS sequence"/>
</dbReference>
<dbReference type="AlphaFoldDB" id="A0A8X6Q4Q7"/>
<evidence type="ECO:0000256" key="7">
    <source>
        <dbReference type="SAM" id="Phobius"/>
    </source>
</evidence>
<evidence type="ECO:0000256" key="3">
    <source>
        <dbReference type="ARBA" id="ARBA00022448"/>
    </source>
</evidence>
<dbReference type="GO" id="GO:0010008">
    <property type="term" value="C:endosome membrane"/>
    <property type="evidence" value="ECO:0007669"/>
    <property type="project" value="TreeGrafter"/>
</dbReference>
<dbReference type="EMBL" id="BMAW01027090">
    <property type="protein sequence ID" value="GFU00297.1"/>
    <property type="molecule type" value="Genomic_DNA"/>
</dbReference>
<evidence type="ECO:0000256" key="4">
    <source>
        <dbReference type="ARBA" id="ARBA00022692"/>
    </source>
</evidence>
<dbReference type="GO" id="GO:0015086">
    <property type="term" value="F:cadmium ion transmembrane transporter activity"/>
    <property type="evidence" value="ECO:0007669"/>
    <property type="project" value="TreeGrafter"/>
</dbReference>
<evidence type="ECO:0000256" key="5">
    <source>
        <dbReference type="ARBA" id="ARBA00022989"/>
    </source>
</evidence>
<keyword evidence="4 7" id="KW-0812">Transmembrane</keyword>
<dbReference type="GO" id="GO:0005384">
    <property type="term" value="F:manganese ion transmembrane transporter activity"/>
    <property type="evidence" value="ECO:0007669"/>
    <property type="project" value="TreeGrafter"/>
</dbReference>
<proteinExistence type="inferred from homology"/>
<feature type="transmembrane region" description="Helical" evidence="7">
    <location>
        <begin position="177"/>
        <end position="205"/>
    </location>
</feature>
<dbReference type="GO" id="GO:0005886">
    <property type="term" value="C:plasma membrane"/>
    <property type="evidence" value="ECO:0007669"/>
    <property type="project" value="TreeGrafter"/>
</dbReference>
<comment type="similarity">
    <text evidence="2">Belongs to the NRAMP family.</text>
</comment>
<name>A0A8X6Q4Q7_NEPPI</name>
<feature type="non-terminal residue" evidence="8">
    <location>
        <position position="1"/>
    </location>
</feature>
<dbReference type="PANTHER" id="PTHR11706">
    <property type="entry name" value="SOLUTE CARRIER PROTEIN FAMILY 11 MEMBER"/>
    <property type="match status" value="1"/>
</dbReference>
<keyword evidence="6 7" id="KW-0472">Membrane</keyword>
<evidence type="ECO:0000256" key="6">
    <source>
        <dbReference type="ARBA" id="ARBA00023136"/>
    </source>
</evidence>
<organism evidence="8 9">
    <name type="scientific">Nephila pilipes</name>
    <name type="common">Giant wood spider</name>
    <name type="synonym">Nephila maculata</name>
    <dbReference type="NCBI Taxonomy" id="299642"/>
    <lineage>
        <taxon>Eukaryota</taxon>
        <taxon>Metazoa</taxon>
        <taxon>Ecdysozoa</taxon>
        <taxon>Arthropoda</taxon>
        <taxon>Chelicerata</taxon>
        <taxon>Arachnida</taxon>
        <taxon>Araneae</taxon>
        <taxon>Araneomorphae</taxon>
        <taxon>Entelegynae</taxon>
        <taxon>Araneoidea</taxon>
        <taxon>Nephilidae</taxon>
        <taxon>Nephila</taxon>
    </lineage>
</organism>
<evidence type="ECO:0000313" key="8">
    <source>
        <dbReference type="EMBL" id="GFU00297.1"/>
    </source>
</evidence>
<comment type="caution">
    <text evidence="8">The sequence shown here is derived from an EMBL/GenBank/DDBJ whole genome shotgun (WGS) entry which is preliminary data.</text>
</comment>
<evidence type="ECO:0000256" key="2">
    <source>
        <dbReference type="ARBA" id="ARBA00006670"/>
    </source>
</evidence>
<dbReference type="Pfam" id="PF01566">
    <property type="entry name" value="Nramp"/>
    <property type="match status" value="1"/>
</dbReference>
<evidence type="ECO:0000313" key="9">
    <source>
        <dbReference type="Proteomes" id="UP000887013"/>
    </source>
</evidence>
<dbReference type="GO" id="GO:0005381">
    <property type="term" value="F:iron ion transmembrane transporter activity"/>
    <property type="evidence" value="ECO:0007669"/>
    <property type="project" value="TreeGrafter"/>
</dbReference>
<accession>A0A8X6Q4Q7</accession>
<gene>
    <name evidence="8" type="primary">Slc11a2</name>
    <name evidence="8" type="ORF">NPIL_661451</name>
</gene>